<protein>
    <submittedName>
        <fullName evidence="2">Uncharacterized protein LOC109724675 isoform X3</fullName>
    </submittedName>
</protein>
<evidence type="ECO:0000313" key="2">
    <source>
        <dbReference type="RefSeq" id="XP_020109158.1"/>
    </source>
</evidence>
<dbReference type="AlphaFoldDB" id="A0A6P5GTF5"/>
<dbReference type="RefSeq" id="XP_020109158.1">
    <property type="nucleotide sequence ID" value="XM_020253569.1"/>
</dbReference>
<dbReference type="Proteomes" id="UP000515123">
    <property type="component" value="Linkage group 19"/>
</dbReference>
<accession>A0A6P5GTF5</accession>
<proteinExistence type="predicted"/>
<sequence>MISNFRIHISSVSIFRRRGKNKRIWKRNMEYRCRYDLSTLLICIRFHSYLMLSLFLKAANVINSIELQATHKLFARHNKRCKITPKILPKGGGGGCVYWITEGEYCCTLLSLSLARTPILFYYFVLPGNHLPLLLGPIEMERHKVKGQLHRSYLKLCPSAVAKAATMVPFEQSDLDVTKGCEKSAARDQLISSFNGGSEP</sequence>
<gene>
    <name evidence="2" type="primary">LOC109724675</name>
</gene>
<reference evidence="2" key="2">
    <citation type="submission" date="2025-08" db="UniProtKB">
        <authorList>
            <consortium name="RefSeq"/>
        </authorList>
    </citation>
    <scope>IDENTIFICATION</scope>
    <source>
        <tissue evidence="2">Leaf</tissue>
    </source>
</reference>
<keyword evidence="1" id="KW-1185">Reference proteome</keyword>
<reference evidence="1" key="1">
    <citation type="journal article" date="2015" name="Nat. Genet.">
        <title>The pineapple genome and the evolution of CAM photosynthesis.</title>
        <authorList>
            <person name="Ming R."/>
            <person name="VanBuren R."/>
            <person name="Wai C.M."/>
            <person name="Tang H."/>
            <person name="Schatz M.C."/>
            <person name="Bowers J.E."/>
            <person name="Lyons E."/>
            <person name="Wang M.L."/>
            <person name="Chen J."/>
            <person name="Biggers E."/>
            <person name="Zhang J."/>
            <person name="Huang L."/>
            <person name="Zhang L."/>
            <person name="Miao W."/>
            <person name="Zhang J."/>
            <person name="Ye Z."/>
            <person name="Miao C."/>
            <person name="Lin Z."/>
            <person name="Wang H."/>
            <person name="Zhou H."/>
            <person name="Yim W.C."/>
            <person name="Priest H.D."/>
            <person name="Zheng C."/>
            <person name="Woodhouse M."/>
            <person name="Edger P.P."/>
            <person name="Guyot R."/>
            <person name="Guo H.B."/>
            <person name="Guo H."/>
            <person name="Zheng G."/>
            <person name="Singh R."/>
            <person name="Sharma A."/>
            <person name="Min X."/>
            <person name="Zheng Y."/>
            <person name="Lee H."/>
            <person name="Gurtowski J."/>
            <person name="Sedlazeck F.J."/>
            <person name="Harkess A."/>
            <person name="McKain M.R."/>
            <person name="Liao Z."/>
            <person name="Fang J."/>
            <person name="Liu J."/>
            <person name="Zhang X."/>
            <person name="Zhang Q."/>
            <person name="Hu W."/>
            <person name="Qin Y."/>
            <person name="Wang K."/>
            <person name="Chen L.Y."/>
            <person name="Shirley N."/>
            <person name="Lin Y.R."/>
            <person name="Liu L.Y."/>
            <person name="Hernandez A.G."/>
            <person name="Wright C.L."/>
            <person name="Bulone V."/>
            <person name="Tuskan G.A."/>
            <person name="Heath K."/>
            <person name="Zee F."/>
            <person name="Moore P.H."/>
            <person name="Sunkar R."/>
            <person name="Leebens-Mack J.H."/>
            <person name="Mockler T."/>
            <person name="Bennetzen J.L."/>
            <person name="Freeling M."/>
            <person name="Sankoff D."/>
            <person name="Paterson A.H."/>
            <person name="Zhu X."/>
            <person name="Yang X."/>
            <person name="Smith J.A."/>
            <person name="Cushman J.C."/>
            <person name="Paull R.E."/>
            <person name="Yu Q."/>
        </authorList>
    </citation>
    <scope>NUCLEOTIDE SEQUENCE [LARGE SCALE GENOMIC DNA]</scope>
    <source>
        <strain evidence="1">cv. F153</strain>
    </source>
</reference>
<name>A0A6P5GTF5_ANACO</name>
<evidence type="ECO:0000313" key="1">
    <source>
        <dbReference type="Proteomes" id="UP000515123"/>
    </source>
</evidence>
<organism evidence="1 2">
    <name type="scientific">Ananas comosus</name>
    <name type="common">Pineapple</name>
    <name type="synonym">Ananas ananas</name>
    <dbReference type="NCBI Taxonomy" id="4615"/>
    <lineage>
        <taxon>Eukaryota</taxon>
        <taxon>Viridiplantae</taxon>
        <taxon>Streptophyta</taxon>
        <taxon>Embryophyta</taxon>
        <taxon>Tracheophyta</taxon>
        <taxon>Spermatophyta</taxon>
        <taxon>Magnoliopsida</taxon>
        <taxon>Liliopsida</taxon>
        <taxon>Poales</taxon>
        <taxon>Bromeliaceae</taxon>
        <taxon>Bromelioideae</taxon>
        <taxon>Ananas</taxon>
    </lineage>
</organism>
<dbReference type="GeneID" id="109724675"/>